<evidence type="ECO:0000256" key="1">
    <source>
        <dbReference type="SAM" id="MobiDB-lite"/>
    </source>
</evidence>
<feature type="region of interest" description="Disordered" evidence="1">
    <location>
        <begin position="62"/>
        <end position="89"/>
    </location>
</feature>
<feature type="compositionally biased region" description="Basic and acidic residues" evidence="1">
    <location>
        <begin position="333"/>
        <end position="345"/>
    </location>
</feature>
<dbReference type="Proteomes" id="UP000004995">
    <property type="component" value="Unassembled WGS sequence"/>
</dbReference>
<feature type="compositionally biased region" description="Gly residues" evidence="1">
    <location>
        <begin position="124"/>
        <end position="138"/>
    </location>
</feature>
<dbReference type="InParanoid" id="K3ZT98"/>
<dbReference type="EnsemblPlants" id="KQL25777">
    <property type="protein sequence ID" value="KQL25777"/>
    <property type="gene ID" value="SETIT_029828mg"/>
</dbReference>
<evidence type="ECO:0000313" key="3">
    <source>
        <dbReference type="Proteomes" id="UP000004995"/>
    </source>
</evidence>
<protein>
    <submittedName>
        <fullName evidence="2">Uncharacterized protein</fullName>
    </submittedName>
</protein>
<feature type="region of interest" description="Disordered" evidence="1">
    <location>
        <begin position="372"/>
        <end position="396"/>
    </location>
</feature>
<dbReference type="AlphaFoldDB" id="K3ZT98"/>
<feature type="region of interest" description="Disordered" evidence="1">
    <location>
        <begin position="308"/>
        <end position="359"/>
    </location>
</feature>
<organism evidence="2 3">
    <name type="scientific">Setaria italica</name>
    <name type="common">Foxtail millet</name>
    <name type="synonym">Panicum italicum</name>
    <dbReference type="NCBI Taxonomy" id="4555"/>
    <lineage>
        <taxon>Eukaryota</taxon>
        <taxon>Viridiplantae</taxon>
        <taxon>Streptophyta</taxon>
        <taxon>Embryophyta</taxon>
        <taxon>Tracheophyta</taxon>
        <taxon>Spermatophyta</taxon>
        <taxon>Magnoliopsida</taxon>
        <taxon>Liliopsida</taxon>
        <taxon>Poales</taxon>
        <taxon>Poaceae</taxon>
        <taxon>PACMAD clade</taxon>
        <taxon>Panicoideae</taxon>
        <taxon>Panicodae</taxon>
        <taxon>Paniceae</taxon>
        <taxon>Cenchrinae</taxon>
        <taxon>Setaria</taxon>
    </lineage>
</organism>
<dbReference type="Gramene" id="KQL25777">
    <property type="protein sequence ID" value="KQL25777"/>
    <property type="gene ID" value="SETIT_029828mg"/>
</dbReference>
<dbReference type="EMBL" id="AGNK02001252">
    <property type="status" value="NOT_ANNOTATED_CDS"/>
    <property type="molecule type" value="Genomic_DNA"/>
</dbReference>
<name>K3ZT98_SETIT</name>
<feature type="region of interest" description="Disordered" evidence="1">
    <location>
        <begin position="119"/>
        <end position="140"/>
    </location>
</feature>
<evidence type="ECO:0000313" key="2">
    <source>
        <dbReference type="EnsemblPlants" id="KQL25777"/>
    </source>
</evidence>
<accession>K3ZT98</accession>
<sequence length="449" mass="48011">MPAANGRGGDGLRIHLWRRDGDGGDHGVDAADVAAAAEAVVPFLPPLLPPRVLDDPVGAVAQTQRREPSRAVADEEHAVVDPGPRADERARHPAHVRLHERRVQPHRQRAVADERRPDLTLVAGGNGGEVGHTDGGPGRVEAAVPRRARVRVRALLHQPAGLHQVRVRVRHQPAAAAVVALVPRHRAALVVTVDELLLAEVEELPGGEEVGALHGARRAERPARPARALRLDAGDGAPVAPVEAGGKPCHLLLCRRRRGGHAPVHEPLGIAAVADAREARLELLPREVGEGRDPVPRRGVQRLVRRSAGEVRGEHAQPPRVLLGPGVASPVPPHERRELRLREQPRPAGSGAATVGHLPDEAVVVGRAGEWQEQDEGGDKLGSGSHGGEILGRGSSVARVVHKERRTRRKLSEVAAMQAGEVDACLVVERRRAARAAERHVRVRCSLSL</sequence>
<feature type="compositionally biased region" description="Basic and acidic residues" evidence="1">
    <location>
        <begin position="308"/>
        <end position="317"/>
    </location>
</feature>
<reference evidence="2" key="2">
    <citation type="submission" date="2018-08" db="UniProtKB">
        <authorList>
            <consortium name="EnsemblPlants"/>
        </authorList>
    </citation>
    <scope>IDENTIFICATION</scope>
    <source>
        <strain evidence="2">Yugu1</strain>
    </source>
</reference>
<dbReference type="HOGENOM" id="CLU_610310_0_0_1"/>
<feature type="compositionally biased region" description="Basic and acidic residues" evidence="1">
    <location>
        <begin position="64"/>
        <end position="89"/>
    </location>
</feature>
<feature type="compositionally biased region" description="Gly residues" evidence="1">
    <location>
        <begin position="380"/>
        <end position="391"/>
    </location>
</feature>
<reference evidence="3" key="1">
    <citation type="journal article" date="2012" name="Nat. Biotechnol.">
        <title>Reference genome sequence of the model plant Setaria.</title>
        <authorList>
            <person name="Bennetzen J.L."/>
            <person name="Schmutz J."/>
            <person name="Wang H."/>
            <person name="Percifield R."/>
            <person name="Hawkins J."/>
            <person name="Pontaroli A.C."/>
            <person name="Estep M."/>
            <person name="Feng L."/>
            <person name="Vaughn J.N."/>
            <person name="Grimwood J."/>
            <person name="Jenkins J."/>
            <person name="Barry K."/>
            <person name="Lindquist E."/>
            <person name="Hellsten U."/>
            <person name="Deshpande S."/>
            <person name="Wang X."/>
            <person name="Wu X."/>
            <person name="Mitros T."/>
            <person name="Triplett J."/>
            <person name="Yang X."/>
            <person name="Ye C.Y."/>
            <person name="Mauro-Herrera M."/>
            <person name="Wang L."/>
            <person name="Li P."/>
            <person name="Sharma M."/>
            <person name="Sharma R."/>
            <person name="Ronald P.C."/>
            <person name="Panaud O."/>
            <person name="Kellogg E.A."/>
            <person name="Brutnell T.P."/>
            <person name="Doust A.N."/>
            <person name="Tuskan G.A."/>
            <person name="Rokhsar D."/>
            <person name="Devos K.M."/>
        </authorList>
    </citation>
    <scope>NUCLEOTIDE SEQUENCE [LARGE SCALE GENOMIC DNA]</scope>
    <source>
        <strain evidence="3">cv. Yugu1</strain>
    </source>
</reference>
<proteinExistence type="predicted"/>
<keyword evidence="3" id="KW-1185">Reference proteome</keyword>